<dbReference type="AlphaFoldDB" id="A0A1B5L7V8"/>
<accession>A0A1B5L7V8</accession>
<organism evidence="1 2">
    <name type="scientific">Ustilaginoidea virens</name>
    <name type="common">Rice false smut fungus</name>
    <name type="synonym">Villosiclava virens</name>
    <dbReference type="NCBI Taxonomy" id="1159556"/>
    <lineage>
        <taxon>Eukaryota</taxon>
        <taxon>Fungi</taxon>
        <taxon>Dikarya</taxon>
        <taxon>Ascomycota</taxon>
        <taxon>Pezizomycotina</taxon>
        <taxon>Sordariomycetes</taxon>
        <taxon>Hypocreomycetidae</taxon>
        <taxon>Hypocreales</taxon>
        <taxon>Clavicipitaceae</taxon>
        <taxon>Ustilaginoidea</taxon>
    </lineage>
</organism>
<comment type="caution">
    <text evidence="1">The sequence shown here is derived from an EMBL/GenBank/DDBJ whole genome shotgun (WGS) entry which is preliminary data.</text>
</comment>
<gene>
    <name evidence="1" type="ORF">UVI_02044190</name>
</gene>
<dbReference type="Proteomes" id="UP000054053">
    <property type="component" value="Unassembled WGS sequence"/>
</dbReference>
<protein>
    <submittedName>
        <fullName evidence="1">Uncharacterized protein</fullName>
    </submittedName>
</protein>
<dbReference type="EMBL" id="BBTG02000027">
    <property type="protein sequence ID" value="GAO19777.1"/>
    <property type="molecule type" value="Genomic_DNA"/>
</dbReference>
<evidence type="ECO:0000313" key="1">
    <source>
        <dbReference type="EMBL" id="GAO19777.1"/>
    </source>
</evidence>
<reference evidence="2" key="1">
    <citation type="journal article" date="2016" name="Genome Announc.">
        <title>Genome sequence of Ustilaginoidea virens IPU010, a rice pathogenic fungus causing false smut.</title>
        <authorList>
            <person name="Kumagai T."/>
            <person name="Ishii T."/>
            <person name="Terai G."/>
            <person name="Umemura M."/>
            <person name="Machida M."/>
            <person name="Asai K."/>
        </authorList>
    </citation>
    <scope>NUCLEOTIDE SEQUENCE [LARGE SCALE GENOMIC DNA]</scope>
    <source>
        <strain evidence="2">IPU010</strain>
    </source>
</reference>
<evidence type="ECO:0000313" key="2">
    <source>
        <dbReference type="Proteomes" id="UP000054053"/>
    </source>
</evidence>
<sequence>MQDVDGGAAIFVHRQGLRGHWGGVEVQQAGWSVMKYDGDGGGLSGGSRLEKGYVTADDALETVGDHYSLAVEVVNPILALAATLIWTRVSVVNGSPLGGIWTAEDESDVARMSIDVFGCGVGVGGVGGVGGGVGGNAGRGASLDAGASWSRLRVSSLELSAEIRCPSWFSFDEAKQQSGSVPFAFWQTRAMSGPAAHDCDYAVMAGQDLAGGLFGPGNGVSGRQARGLCGRARRGGGGGGLRCGVESGLRSGLESDGGCRESRCCRILYGGGVTRGWGFGGLS</sequence>
<proteinExistence type="predicted"/>
<name>A0A1B5L7V8_USTVR</name>